<proteinExistence type="predicted"/>
<evidence type="ECO:0000313" key="1">
    <source>
        <dbReference type="EMBL" id="VYT68174.1"/>
    </source>
</evidence>
<reference evidence="1" key="1">
    <citation type="submission" date="2019-11" db="EMBL/GenBank/DDBJ databases">
        <authorList>
            <person name="Feng L."/>
        </authorList>
    </citation>
    <scope>NUCLEOTIDE SEQUENCE</scope>
    <source>
        <strain evidence="1">SsimulansLFYP27</strain>
    </source>
</reference>
<dbReference type="AlphaFoldDB" id="A0A6N2YMN5"/>
<name>A0A6N2YMN5_STASI</name>
<organism evidence="1">
    <name type="scientific">Staphylococcus simulans</name>
    <dbReference type="NCBI Taxonomy" id="1286"/>
    <lineage>
        <taxon>Bacteria</taxon>
        <taxon>Bacillati</taxon>
        <taxon>Bacillota</taxon>
        <taxon>Bacilli</taxon>
        <taxon>Bacillales</taxon>
        <taxon>Staphylococcaceae</taxon>
        <taxon>Staphylococcus</taxon>
    </lineage>
</organism>
<sequence length="77" mass="9075">MKFNDWLIKVKYDGEHEILTNENTLVIIDQDDDVALYVRDKDGVLKVNKINYNSDFYIDADNKVLELEIHNPAYDEL</sequence>
<gene>
    <name evidence="1" type="ORF">SSLFYP27_00425</name>
</gene>
<protein>
    <submittedName>
        <fullName evidence="1">Uncharacterized protein</fullName>
    </submittedName>
</protein>
<accession>A0A6N2YMN5</accession>
<dbReference type="EMBL" id="CACRUO010000008">
    <property type="protein sequence ID" value="VYT68174.1"/>
    <property type="molecule type" value="Genomic_DNA"/>
</dbReference>
<dbReference type="RefSeq" id="WP_070463371.1">
    <property type="nucleotide sequence ID" value="NZ_CACRUO010000008.1"/>
</dbReference>